<reference evidence="2 3" key="1">
    <citation type="submission" date="2016-10" db="EMBL/GenBank/DDBJ databases">
        <authorList>
            <person name="de Groot N.N."/>
        </authorList>
    </citation>
    <scope>NUCLEOTIDE SEQUENCE [LARGE SCALE GENOMIC DNA]</scope>
    <source>
        <strain evidence="2 3">DSM 1283</strain>
    </source>
</reference>
<dbReference type="InterPro" id="IPR015077">
    <property type="entry name" value="DUF1858"/>
</dbReference>
<dbReference type="Proteomes" id="UP000198806">
    <property type="component" value="Unassembled WGS sequence"/>
</dbReference>
<dbReference type="Gene3D" id="1.10.3910.10">
    <property type="entry name" value="SP0561-like"/>
    <property type="match status" value="1"/>
</dbReference>
<proteinExistence type="predicted"/>
<dbReference type="OrthoDB" id="9769774at2"/>
<dbReference type="RefSeq" id="WP_091684662.1">
    <property type="nucleotide sequence ID" value="NZ_BAABFM010000026.1"/>
</dbReference>
<feature type="domain" description="DUF1858" evidence="1">
    <location>
        <begin position="6"/>
        <end position="63"/>
    </location>
</feature>
<gene>
    <name evidence="2" type="ORF">SAMN04489757_10533</name>
</gene>
<dbReference type="InterPro" id="IPR038062">
    <property type="entry name" value="ScdA-like_N_sf"/>
</dbReference>
<evidence type="ECO:0000313" key="2">
    <source>
        <dbReference type="EMBL" id="SFN95068.1"/>
    </source>
</evidence>
<evidence type="ECO:0000259" key="1">
    <source>
        <dbReference type="Pfam" id="PF08984"/>
    </source>
</evidence>
<dbReference type="EMBL" id="FOWD01000005">
    <property type="protein sequence ID" value="SFN95068.1"/>
    <property type="molecule type" value="Genomic_DNA"/>
</dbReference>
<keyword evidence="3" id="KW-1185">Reference proteome</keyword>
<organism evidence="2 3">
    <name type="scientific">Anaerocolumna aminovalerica</name>
    <dbReference type="NCBI Taxonomy" id="1527"/>
    <lineage>
        <taxon>Bacteria</taxon>
        <taxon>Bacillati</taxon>
        <taxon>Bacillota</taxon>
        <taxon>Clostridia</taxon>
        <taxon>Lachnospirales</taxon>
        <taxon>Lachnospiraceae</taxon>
        <taxon>Anaerocolumna</taxon>
    </lineage>
</organism>
<accession>A0A1I5D743</accession>
<protein>
    <recommendedName>
        <fullName evidence="1">DUF1858 domain-containing protein</fullName>
    </recommendedName>
</protein>
<dbReference type="Pfam" id="PF08984">
    <property type="entry name" value="DUF1858"/>
    <property type="match status" value="1"/>
</dbReference>
<dbReference type="SUPFAM" id="SSF140683">
    <property type="entry name" value="SP0561-like"/>
    <property type="match status" value="1"/>
</dbReference>
<dbReference type="STRING" id="1527.SAMN04489757_10533"/>
<name>A0A1I5D743_9FIRM</name>
<dbReference type="AlphaFoldDB" id="A0A1I5D743"/>
<sequence length="76" mass="8685">MGEKVIDLNKTVYELCNNNYEISDILKELGFKDITNPGMLNTAGRFMTIPKGSVMKKIPMETIKESFINHGYEIKE</sequence>
<evidence type="ECO:0000313" key="3">
    <source>
        <dbReference type="Proteomes" id="UP000198806"/>
    </source>
</evidence>